<feature type="non-terminal residue" evidence="3">
    <location>
        <position position="187"/>
    </location>
</feature>
<dbReference type="InterPro" id="IPR012338">
    <property type="entry name" value="Beta-lactam/transpept-like"/>
</dbReference>
<dbReference type="OrthoDB" id="5946976at2759"/>
<dbReference type="SUPFAM" id="SSF56601">
    <property type="entry name" value="beta-lactamase/transpeptidase-like"/>
    <property type="match status" value="1"/>
</dbReference>
<dbReference type="InterPro" id="IPR052794">
    <property type="entry name" value="Mito_Ser_Protease_LACTB"/>
</dbReference>
<dbReference type="Pfam" id="PF00144">
    <property type="entry name" value="Beta-lactamase"/>
    <property type="match status" value="1"/>
</dbReference>
<gene>
    <name evidence="3" type="primary">Lactb</name>
    <name evidence="3" type="ORF">AVEN_62129_1</name>
</gene>
<reference evidence="3 4" key="1">
    <citation type="journal article" date="2019" name="Sci. Rep.">
        <title>Orb-weaving spider Araneus ventricosus genome elucidates the spidroin gene catalogue.</title>
        <authorList>
            <person name="Kono N."/>
            <person name="Nakamura H."/>
            <person name="Ohtoshi R."/>
            <person name="Moran D.A.P."/>
            <person name="Shinohara A."/>
            <person name="Yoshida Y."/>
            <person name="Fujiwara M."/>
            <person name="Mori M."/>
            <person name="Tomita M."/>
            <person name="Arakawa K."/>
        </authorList>
    </citation>
    <scope>NUCLEOTIDE SEQUENCE [LARGE SCALE GENOMIC DNA]</scope>
</reference>
<dbReference type="InterPro" id="IPR001466">
    <property type="entry name" value="Beta-lactam-related"/>
</dbReference>
<dbReference type="PANTHER" id="PTHR46520:SF1">
    <property type="entry name" value="SERINE BETA-LACTAMASE-LIKE PROTEIN LACTB, MITOCHONDRIAL"/>
    <property type="match status" value="1"/>
</dbReference>
<proteinExistence type="predicted"/>
<dbReference type="GO" id="GO:0006508">
    <property type="term" value="P:proteolysis"/>
    <property type="evidence" value="ECO:0007669"/>
    <property type="project" value="TreeGrafter"/>
</dbReference>
<feature type="domain" description="Beta-lactamase-related" evidence="2">
    <location>
        <begin position="95"/>
        <end position="182"/>
    </location>
</feature>
<dbReference type="Proteomes" id="UP000499080">
    <property type="component" value="Unassembled WGS sequence"/>
</dbReference>
<keyword evidence="1" id="KW-0812">Transmembrane</keyword>
<evidence type="ECO:0000313" key="3">
    <source>
        <dbReference type="EMBL" id="GBO02176.1"/>
    </source>
</evidence>
<name>A0A4Y2TSP4_ARAVE</name>
<accession>A0A4Y2TSP4</accession>
<sequence>MFRKKIYACVETVGSRLWYKSSRPFFKHSHSYPTNGQTFPFTQTLVVSAAAAFGITLYIVHKNKISCEIDLNPRKVIEIIDEDDPYDKAIRKSRDIVQRVKDEYGIPGLVVGVSIDGRTVWKEGFGYADVENRVMCSSDTVMRIASISKSITMAAVAKLWEQGKLDVDKPVQEYVPSFPQKFYGGKP</sequence>
<keyword evidence="1" id="KW-1133">Transmembrane helix</keyword>
<evidence type="ECO:0000259" key="2">
    <source>
        <dbReference type="Pfam" id="PF00144"/>
    </source>
</evidence>
<feature type="transmembrane region" description="Helical" evidence="1">
    <location>
        <begin position="41"/>
        <end position="60"/>
    </location>
</feature>
<evidence type="ECO:0000313" key="4">
    <source>
        <dbReference type="Proteomes" id="UP000499080"/>
    </source>
</evidence>
<organism evidence="3 4">
    <name type="scientific">Araneus ventricosus</name>
    <name type="common">Orbweaver spider</name>
    <name type="synonym">Epeira ventricosa</name>
    <dbReference type="NCBI Taxonomy" id="182803"/>
    <lineage>
        <taxon>Eukaryota</taxon>
        <taxon>Metazoa</taxon>
        <taxon>Ecdysozoa</taxon>
        <taxon>Arthropoda</taxon>
        <taxon>Chelicerata</taxon>
        <taxon>Arachnida</taxon>
        <taxon>Araneae</taxon>
        <taxon>Araneomorphae</taxon>
        <taxon>Entelegynae</taxon>
        <taxon>Araneoidea</taxon>
        <taxon>Araneidae</taxon>
        <taxon>Araneus</taxon>
    </lineage>
</organism>
<dbReference type="AlphaFoldDB" id="A0A4Y2TSP4"/>
<evidence type="ECO:0000256" key="1">
    <source>
        <dbReference type="SAM" id="Phobius"/>
    </source>
</evidence>
<dbReference type="EMBL" id="BGPR01029990">
    <property type="protein sequence ID" value="GBO02176.1"/>
    <property type="molecule type" value="Genomic_DNA"/>
</dbReference>
<protein>
    <submittedName>
        <fullName evidence="3">Serine beta-lactamase-like protein LACTB, mitochondrial</fullName>
    </submittedName>
</protein>
<dbReference type="PANTHER" id="PTHR46520">
    <property type="entry name" value="SERINE BETA-LACTAMASE-LIKE PROTEIN LACTB, MITOCHONDRIAL"/>
    <property type="match status" value="1"/>
</dbReference>
<dbReference type="GO" id="GO:0008233">
    <property type="term" value="F:peptidase activity"/>
    <property type="evidence" value="ECO:0007669"/>
    <property type="project" value="TreeGrafter"/>
</dbReference>
<dbReference type="Gene3D" id="3.40.710.10">
    <property type="entry name" value="DD-peptidase/beta-lactamase superfamily"/>
    <property type="match status" value="1"/>
</dbReference>
<comment type="caution">
    <text evidence="3">The sequence shown here is derived from an EMBL/GenBank/DDBJ whole genome shotgun (WGS) entry which is preliminary data.</text>
</comment>
<dbReference type="GO" id="GO:0005739">
    <property type="term" value="C:mitochondrion"/>
    <property type="evidence" value="ECO:0007669"/>
    <property type="project" value="TreeGrafter"/>
</dbReference>
<keyword evidence="4" id="KW-1185">Reference proteome</keyword>
<keyword evidence="1" id="KW-0472">Membrane</keyword>
<dbReference type="GO" id="GO:0019216">
    <property type="term" value="P:regulation of lipid metabolic process"/>
    <property type="evidence" value="ECO:0007669"/>
    <property type="project" value="TreeGrafter"/>
</dbReference>